<sequence length="153" mass="17746">MKTTEAQKKKYFKNVNDNIRKDGYHTTAVLEAENATPFAYSTGIYENFKIPELFISGLGPNLSGQLIKSYADQYKFGDVPLNKRITDLTEKFAVYFIKVTNESLSDYVLSSIRHYEDKKYEYLQVVFPDLNGNFPNEPSYDYDQKIFGDFEPK</sequence>
<organism evidence="1 2">
    <name type="scientific">Pedobacter ginsenosidimutans</name>
    <dbReference type="NCBI Taxonomy" id="687842"/>
    <lineage>
        <taxon>Bacteria</taxon>
        <taxon>Pseudomonadati</taxon>
        <taxon>Bacteroidota</taxon>
        <taxon>Sphingobacteriia</taxon>
        <taxon>Sphingobacteriales</taxon>
        <taxon>Sphingobacteriaceae</taxon>
        <taxon>Pedobacter</taxon>
    </lineage>
</organism>
<dbReference type="EMBL" id="LMZQ01000001">
    <property type="protein sequence ID" value="KRT17926.1"/>
    <property type="molecule type" value="Genomic_DNA"/>
</dbReference>
<name>A0A0T5VVP3_9SPHI</name>
<dbReference type="Proteomes" id="UP000051950">
    <property type="component" value="Unassembled WGS sequence"/>
</dbReference>
<gene>
    <name evidence="1" type="ORF">ASU31_01130</name>
</gene>
<comment type="caution">
    <text evidence="1">The sequence shown here is derived from an EMBL/GenBank/DDBJ whole genome shotgun (WGS) entry which is preliminary data.</text>
</comment>
<evidence type="ECO:0008006" key="3">
    <source>
        <dbReference type="Google" id="ProtNLM"/>
    </source>
</evidence>
<dbReference type="Pfam" id="PF14081">
    <property type="entry name" value="DUF4262"/>
    <property type="match status" value="1"/>
</dbReference>
<dbReference type="RefSeq" id="WP_057930556.1">
    <property type="nucleotide sequence ID" value="NZ_LMZQ01000001.1"/>
</dbReference>
<evidence type="ECO:0000313" key="1">
    <source>
        <dbReference type="EMBL" id="KRT17926.1"/>
    </source>
</evidence>
<protein>
    <recommendedName>
        <fullName evidence="3">DUF4262 domain-containing protein</fullName>
    </recommendedName>
</protein>
<dbReference type="OrthoDB" id="9793188at2"/>
<accession>A0A0T5VVP3</accession>
<dbReference type="AlphaFoldDB" id="A0A0T5VVP3"/>
<reference evidence="1 2" key="1">
    <citation type="submission" date="2015-11" db="EMBL/GenBank/DDBJ databases">
        <title>Sequence of Pedobacter ginsenosidimutans.</title>
        <authorList>
            <person name="Carson E."/>
            <person name="Keyser V."/>
            <person name="Newman J."/>
            <person name="Miller J."/>
        </authorList>
    </citation>
    <scope>NUCLEOTIDE SEQUENCE [LARGE SCALE GENOMIC DNA]</scope>
    <source>
        <strain evidence="1 2">KACC 14530</strain>
    </source>
</reference>
<evidence type="ECO:0000313" key="2">
    <source>
        <dbReference type="Proteomes" id="UP000051950"/>
    </source>
</evidence>
<proteinExistence type="predicted"/>
<keyword evidence="2" id="KW-1185">Reference proteome</keyword>
<dbReference type="InterPro" id="IPR025358">
    <property type="entry name" value="DUF4262"/>
</dbReference>